<dbReference type="GO" id="GO:0030125">
    <property type="term" value="C:clathrin vesicle coat"/>
    <property type="evidence" value="ECO:0007669"/>
    <property type="project" value="TreeGrafter"/>
</dbReference>
<dbReference type="InterPro" id="IPR008942">
    <property type="entry name" value="ENTH_VHS"/>
</dbReference>
<dbReference type="Proteomes" id="UP001187531">
    <property type="component" value="Unassembled WGS sequence"/>
</dbReference>
<dbReference type="GO" id="GO:0005768">
    <property type="term" value="C:endosome"/>
    <property type="evidence" value="ECO:0007669"/>
    <property type="project" value="TreeGrafter"/>
</dbReference>
<dbReference type="InterPro" id="IPR011990">
    <property type="entry name" value="TPR-like_helical_dom_sf"/>
</dbReference>
<dbReference type="SUPFAM" id="SSF56219">
    <property type="entry name" value="DNase I-like"/>
    <property type="match status" value="1"/>
</dbReference>
<dbReference type="PROSITE" id="PS50942">
    <property type="entry name" value="ENTH"/>
    <property type="match status" value="3"/>
</dbReference>
<feature type="domain" description="ENTH" evidence="2">
    <location>
        <begin position="210"/>
        <end position="340"/>
    </location>
</feature>
<dbReference type="Pfam" id="PF01417">
    <property type="entry name" value="ENTH"/>
    <property type="match status" value="3"/>
</dbReference>
<keyword evidence="1" id="KW-1133">Transmembrane helix</keyword>
<keyword evidence="4" id="KW-1185">Reference proteome</keyword>
<dbReference type="EMBL" id="JAVRJZ010005541">
    <property type="protein sequence ID" value="KAK2701349.1"/>
    <property type="molecule type" value="Genomic_DNA"/>
</dbReference>
<feature type="transmembrane region" description="Helical" evidence="1">
    <location>
        <begin position="1384"/>
        <end position="1406"/>
    </location>
</feature>
<organism evidence="3 4">
    <name type="scientific">Artemia franciscana</name>
    <name type="common">Brine shrimp</name>
    <name type="synonym">Artemia sanfranciscana</name>
    <dbReference type="NCBI Taxonomy" id="6661"/>
    <lineage>
        <taxon>Eukaryota</taxon>
        <taxon>Metazoa</taxon>
        <taxon>Ecdysozoa</taxon>
        <taxon>Arthropoda</taxon>
        <taxon>Crustacea</taxon>
        <taxon>Branchiopoda</taxon>
        <taxon>Anostraca</taxon>
        <taxon>Artemiidae</taxon>
        <taxon>Artemia</taxon>
    </lineage>
</organism>
<reference evidence="3" key="1">
    <citation type="submission" date="2023-07" db="EMBL/GenBank/DDBJ databases">
        <title>Chromosome-level genome assembly of Artemia franciscana.</title>
        <authorList>
            <person name="Jo E."/>
        </authorList>
    </citation>
    <scope>NUCLEOTIDE SEQUENCE</scope>
    <source>
        <tissue evidence="3">Whole body</tissue>
    </source>
</reference>
<evidence type="ECO:0000256" key="1">
    <source>
        <dbReference type="PROSITE-ProRule" id="PRU00243"/>
    </source>
</evidence>
<accession>A0AA88H724</accession>
<gene>
    <name evidence="3" type="ORF">QYM36_019992</name>
</gene>
<keyword evidence="1" id="KW-0812">Transmembrane</keyword>
<proteinExistence type="predicted"/>
<dbReference type="GO" id="GO:0006897">
    <property type="term" value="P:endocytosis"/>
    <property type="evidence" value="ECO:0007669"/>
    <property type="project" value="TreeGrafter"/>
</dbReference>
<comment type="caution">
    <text evidence="1">Lacks conserved residue(s) required for the propagation of feature annotation.</text>
</comment>
<dbReference type="Gene3D" id="3.60.10.10">
    <property type="entry name" value="Endonuclease/exonuclease/phosphatase"/>
    <property type="match status" value="1"/>
</dbReference>
<protein>
    <recommendedName>
        <fullName evidence="2">ENTH domain-containing protein</fullName>
    </recommendedName>
</protein>
<dbReference type="PANTHER" id="PTHR12276">
    <property type="entry name" value="EPSIN/ENT-RELATED"/>
    <property type="match status" value="1"/>
</dbReference>
<comment type="caution">
    <text evidence="3">The sequence shown here is derived from an EMBL/GenBank/DDBJ whole genome shotgun (WGS) entry which is preliminary data.</text>
</comment>
<evidence type="ECO:0000259" key="2">
    <source>
        <dbReference type="PROSITE" id="PS50942"/>
    </source>
</evidence>
<sequence length="1534" mass="179132">MATEYLQKEYFSRKIQFKDTFRRQKGRMENKLLHYNSVEKLTRKATCNDIIYPKEDLIDIVKETIVVKHNYKDNYIEIIRMKVLINLHDYLGTGVNIEKSYAFDCFEDRVRNKSTIKKNKEDKTCAQLNDNLGTCVAENNSFEDNSIVPYFGKLSDEVTSKPRDSMYNTRSQVDMVTQYLQEDYKRKISFKDMFKPFKDMFRRQKNGIDFSPLNYNSAVKLTRKATCNDNSSPSVEIMAELARHSYADIYCDGILEVIQKRILEKKYWCHVYKALMVLDYLLTHGRNITRLEKGEELIDIIKYPINLKYDCKDDYIEIIRMKVLTKLRKSYEDYDKNRINKENNTCAQSNEDLGTCDLPSLNVPNPKRVEENKFTIKKNEEETKSAQQNYEFATSSVPDPISVETHESTIKKNEEEFVSCISKIEPTTKASDRFTLFNMLFFVLVVSVVFVVCISCTLKSVSVKAKSMPDRSREKSYASTFKSQLPKKRWLLVREINRCKWDIIGVEMFFETFPETHLPLTGVEKTGDTALQLSGSSTNKNIVQAYAQDSFHSDDKSDEFYSQLQSLTDSILKEYIILIIGDFNTVIGSKSDGIKDVMEKFRHGTRTRRREYLLECYSDNKLVVANTLFKNKKQQSVTWRSPDGTTKNCNDYVSVLKRWKPFHENANLLRSGVHGVENLSRDAMHKIVKELIFIKVISKKGDNYLINKRKSESNIKKAVFYHKRTANFFATQLENWVETGKYCEKIANLQKRLGNYNEAVEYFKQACNYYMHVNSPEAISCQLKLFDIQIDKGDFIAANETHENIHKYFGKFSDELQADESLSKLRDLIYHSKSHVNMATEYLQKEYFSRKIQYHSKSHVDMATEYLQKEYFSRKIQFKDTFRRQKGRMENKLLHYNSVEKLTRKATCNDIIYPKVEIMAELATYTYENIYCHQILDIIKKRILKKKHWLHVYKALIVLNYLIIHGSKLLLQEDLIDIVKETIVVKHNYKDNYIEIIRMKVLINLHDYLGTGVNIEKSYAFDCFEDRVRNKSTIKKNKEDKTCAQLNDNLGTCVAENNSFEDNSIVPYFGKLSDEVTSKPRDSMYNTRSQVDMVTQYLQEDYKRKISFKDMFKPFKDMFRRQKNGIDFSPIDYNSAVKLTRKATCNDNSSPSVEIMAELASHYGDCYWDGILEVIQKRILEKKYWCHVYKALMVLDYLLTHGRNITRLEKGEELIDIIKYPINLKYDCKDDYIEIIRMKVLTKLRKSYENYDKNSINKENNTCVQSNEDLGTCVLPSLNVPNPKSVEENKFTIKKNEEETKSAQQNYEFATSSVPDPIKNKFTIKKNEEETKSAQQNYEFATSSVPDPISVETHESTIKKNEEELVSYISKIEPTTKASDRFTLFNMLFFVLVVSVVFVVCISCTLKSVSVESKSMPDRSREKSYASTFKSQLPRKRWLLVREINRCKWDIIGVEMFLETFPETHLPLTGVEKTGDTALQLSGHHDRIYDQGIGFVLLKIEKKLLIFTTRVSELIINIRLEGSSTNKNIIQAYA</sequence>
<feature type="domain" description="ENTH" evidence="2">
    <location>
        <begin position="1128"/>
        <end position="1257"/>
    </location>
</feature>
<evidence type="ECO:0000313" key="4">
    <source>
        <dbReference type="Proteomes" id="UP001187531"/>
    </source>
</evidence>
<evidence type="ECO:0000313" key="3">
    <source>
        <dbReference type="EMBL" id="KAK2701349.1"/>
    </source>
</evidence>
<dbReference type="GO" id="GO:0005886">
    <property type="term" value="C:plasma membrane"/>
    <property type="evidence" value="ECO:0007669"/>
    <property type="project" value="TreeGrafter"/>
</dbReference>
<dbReference type="PANTHER" id="PTHR12276:SF115">
    <property type="entry name" value="FI19443P1"/>
    <property type="match status" value="1"/>
</dbReference>
<keyword evidence="1" id="KW-0472">Membrane</keyword>
<dbReference type="SUPFAM" id="SSF48464">
    <property type="entry name" value="ENTH/VHS domain"/>
    <property type="match status" value="3"/>
</dbReference>
<dbReference type="GO" id="GO:0005543">
    <property type="term" value="F:phospholipid binding"/>
    <property type="evidence" value="ECO:0007669"/>
    <property type="project" value="TreeGrafter"/>
</dbReference>
<name>A0AA88H724_ARTSF</name>
<dbReference type="SUPFAM" id="SSF48452">
    <property type="entry name" value="TPR-like"/>
    <property type="match status" value="1"/>
</dbReference>
<feature type="transmembrane region" description="Helical" evidence="1">
    <location>
        <begin position="436"/>
        <end position="458"/>
    </location>
</feature>
<dbReference type="SMART" id="SM00273">
    <property type="entry name" value="ENTH"/>
    <property type="match status" value="3"/>
</dbReference>
<dbReference type="Gene3D" id="1.25.40.90">
    <property type="match status" value="3"/>
</dbReference>
<dbReference type="InterPro" id="IPR036691">
    <property type="entry name" value="Endo/exonu/phosph_ase_sf"/>
</dbReference>
<dbReference type="Gene3D" id="1.25.40.10">
    <property type="entry name" value="Tetratricopeptide repeat domain"/>
    <property type="match status" value="1"/>
</dbReference>
<feature type="domain" description="ENTH" evidence="2">
    <location>
        <begin position="891"/>
        <end position="1034"/>
    </location>
</feature>
<dbReference type="InterPro" id="IPR013809">
    <property type="entry name" value="ENTH"/>
</dbReference>
<dbReference type="GO" id="GO:0030276">
    <property type="term" value="F:clathrin binding"/>
    <property type="evidence" value="ECO:0007669"/>
    <property type="project" value="TreeGrafter"/>
</dbReference>